<dbReference type="Pfam" id="PF07729">
    <property type="entry name" value="FCD"/>
    <property type="match status" value="1"/>
</dbReference>
<dbReference type="KEGG" id="maqu:Maq22A_c19910"/>
<dbReference type="SMART" id="SM00345">
    <property type="entry name" value="HTH_GNTR"/>
    <property type="match status" value="1"/>
</dbReference>
<reference evidence="8" key="2">
    <citation type="submission" date="2015-01" db="EMBL/GenBank/DDBJ databases">
        <title>Complete genome sequence of Methylobacterium aquaticum strain 22A.</title>
        <authorList>
            <person name="Tani A."/>
            <person name="Ogura Y."/>
            <person name="Hayashi T."/>
        </authorList>
    </citation>
    <scope>NUCLEOTIDE SEQUENCE [LARGE SCALE GENOMIC DNA]</scope>
    <source>
        <strain evidence="8">MA-22A</strain>
    </source>
</reference>
<dbReference type="Pfam" id="PF00392">
    <property type="entry name" value="GntR"/>
    <property type="match status" value="1"/>
</dbReference>
<dbReference type="STRING" id="270351.Maq22A_c19910"/>
<dbReference type="OrthoDB" id="9815654at2"/>
<dbReference type="AlphaFoldDB" id="A0A0C6FIY8"/>
<organism evidence="7 8">
    <name type="scientific">Methylobacterium aquaticum</name>
    <dbReference type="NCBI Taxonomy" id="270351"/>
    <lineage>
        <taxon>Bacteria</taxon>
        <taxon>Pseudomonadati</taxon>
        <taxon>Pseudomonadota</taxon>
        <taxon>Alphaproteobacteria</taxon>
        <taxon>Hyphomicrobiales</taxon>
        <taxon>Methylobacteriaceae</taxon>
        <taxon>Methylobacterium</taxon>
    </lineage>
</organism>
<evidence type="ECO:0000256" key="4">
    <source>
        <dbReference type="SAM" id="MobiDB-lite"/>
    </source>
</evidence>
<evidence type="ECO:0000256" key="2">
    <source>
        <dbReference type="ARBA" id="ARBA00023125"/>
    </source>
</evidence>
<evidence type="ECO:0000256" key="5">
    <source>
        <dbReference type="SAM" id="Phobius"/>
    </source>
</evidence>
<gene>
    <name evidence="7" type="primary">gntR</name>
    <name evidence="7" type="ORF">Maq22A_c19910</name>
</gene>
<evidence type="ECO:0000259" key="6">
    <source>
        <dbReference type="PROSITE" id="PS50949"/>
    </source>
</evidence>
<dbReference type="SMART" id="SM00895">
    <property type="entry name" value="FCD"/>
    <property type="match status" value="1"/>
</dbReference>
<keyword evidence="5" id="KW-0812">Transmembrane</keyword>
<proteinExistence type="predicted"/>
<dbReference type="PROSITE" id="PS50949">
    <property type="entry name" value="HTH_GNTR"/>
    <property type="match status" value="1"/>
</dbReference>
<keyword evidence="5" id="KW-0472">Membrane</keyword>
<dbReference type="RefSeq" id="WP_082742592.1">
    <property type="nucleotide sequence ID" value="NZ_AP014704.1"/>
</dbReference>
<evidence type="ECO:0000256" key="3">
    <source>
        <dbReference type="ARBA" id="ARBA00023163"/>
    </source>
</evidence>
<dbReference type="GO" id="GO:0003677">
    <property type="term" value="F:DNA binding"/>
    <property type="evidence" value="ECO:0007669"/>
    <property type="project" value="UniProtKB-KW"/>
</dbReference>
<keyword evidence="5" id="KW-1133">Transmembrane helix</keyword>
<feature type="domain" description="HTH gntR-type" evidence="6">
    <location>
        <begin position="28"/>
        <end position="95"/>
    </location>
</feature>
<accession>A0A0C6FIY8</accession>
<feature type="region of interest" description="Disordered" evidence="4">
    <location>
        <begin position="1"/>
        <end position="24"/>
    </location>
</feature>
<keyword evidence="2" id="KW-0238">DNA-binding</keyword>
<protein>
    <submittedName>
        <fullName evidence="7">Transcriptional regulator</fullName>
    </submittedName>
</protein>
<keyword evidence="3" id="KW-0804">Transcription</keyword>
<dbReference type="InterPro" id="IPR000524">
    <property type="entry name" value="Tscrpt_reg_HTH_GntR"/>
</dbReference>
<dbReference type="GO" id="GO:0003700">
    <property type="term" value="F:DNA-binding transcription factor activity"/>
    <property type="evidence" value="ECO:0007669"/>
    <property type="project" value="InterPro"/>
</dbReference>
<dbReference type="InterPro" id="IPR011711">
    <property type="entry name" value="GntR_C"/>
</dbReference>
<evidence type="ECO:0000256" key="1">
    <source>
        <dbReference type="ARBA" id="ARBA00023015"/>
    </source>
</evidence>
<keyword evidence="1" id="KW-0805">Transcription regulation</keyword>
<dbReference type="InterPro" id="IPR008920">
    <property type="entry name" value="TF_FadR/GntR_C"/>
</dbReference>
<name>A0A0C6FIY8_9HYPH</name>
<sequence>MQKHARHGGGADAGDRPDPEALAPPERITLGTQVYDALRDLLIAGGLAPGERLSLRTVAERLGTSMMPAREAVSRLVADEALEVLPNRAVRVPVITLQTFRELTRVRIAVEGFAAAEAAQACGPGELAAIRDHDAAFRSEVRAAAPDLERAMRANRDLHFAVYAAAGLPSLIAIIEGLWLRIGPVLNLDMRSSPRRLAEGEAEAHHARLVAALATGDAEGARAALAADIASSAAFIETTGRLAS</sequence>
<feature type="transmembrane region" description="Helical" evidence="5">
    <location>
        <begin position="160"/>
        <end position="182"/>
    </location>
</feature>
<dbReference type="Gene3D" id="1.20.120.530">
    <property type="entry name" value="GntR ligand-binding domain-like"/>
    <property type="match status" value="1"/>
</dbReference>
<dbReference type="PANTHER" id="PTHR43537">
    <property type="entry name" value="TRANSCRIPTIONAL REGULATOR, GNTR FAMILY"/>
    <property type="match status" value="1"/>
</dbReference>
<evidence type="ECO:0000313" key="8">
    <source>
        <dbReference type="Proteomes" id="UP000061432"/>
    </source>
</evidence>
<dbReference type="Proteomes" id="UP000061432">
    <property type="component" value="Chromosome"/>
</dbReference>
<dbReference type="SUPFAM" id="SSF46785">
    <property type="entry name" value="Winged helix' DNA-binding domain"/>
    <property type="match status" value="1"/>
</dbReference>
<dbReference type="PANTHER" id="PTHR43537:SF39">
    <property type="entry name" value="HTH-TYPE TRANSCRIPTIONAL REGULATOR MCBR"/>
    <property type="match status" value="1"/>
</dbReference>
<dbReference type="EMBL" id="AP014704">
    <property type="protein sequence ID" value="BAQ47037.1"/>
    <property type="molecule type" value="Genomic_DNA"/>
</dbReference>
<evidence type="ECO:0000313" key="7">
    <source>
        <dbReference type="EMBL" id="BAQ47037.1"/>
    </source>
</evidence>
<dbReference type="InterPro" id="IPR036388">
    <property type="entry name" value="WH-like_DNA-bd_sf"/>
</dbReference>
<reference evidence="7 8" key="1">
    <citation type="journal article" date="2015" name="Genome Announc.">
        <title>Complete Genome Sequence of Methylobacterium aquaticum Strain 22A, Isolated from Racomitrium japonicum Moss.</title>
        <authorList>
            <person name="Tani A."/>
            <person name="Ogura Y."/>
            <person name="Hayashi T."/>
            <person name="Kimbara K."/>
        </authorList>
    </citation>
    <scope>NUCLEOTIDE SEQUENCE [LARGE SCALE GENOMIC DNA]</scope>
    <source>
        <strain evidence="7 8">MA-22A</strain>
    </source>
</reference>
<dbReference type="InterPro" id="IPR036390">
    <property type="entry name" value="WH_DNA-bd_sf"/>
</dbReference>
<dbReference type="PATRIC" id="fig|270351.10.peg.3843"/>
<dbReference type="Gene3D" id="1.10.10.10">
    <property type="entry name" value="Winged helix-like DNA-binding domain superfamily/Winged helix DNA-binding domain"/>
    <property type="match status" value="1"/>
</dbReference>
<dbReference type="SUPFAM" id="SSF48008">
    <property type="entry name" value="GntR ligand-binding domain-like"/>
    <property type="match status" value="1"/>
</dbReference>